<evidence type="ECO:0000313" key="4">
    <source>
        <dbReference type="Proteomes" id="UP001296993"/>
    </source>
</evidence>
<comment type="caution">
    <text evidence="3">The sequence shown here is derived from an EMBL/GenBank/DDBJ whole genome shotgun (WGS) entry which is preliminary data.</text>
</comment>
<name>A0ABS4XA02_9MICC</name>
<keyword evidence="4" id="KW-1185">Reference proteome</keyword>
<keyword evidence="2" id="KW-1133">Transmembrane helix</keyword>
<protein>
    <recommendedName>
        <fullName evidence="5">SHOCT domain-containing protein</fullName>
    </recommendedName>
</protein>
<dbReference type="Proteomes" id="UP001296993">
    <property type="component" value="Unassembled WGS sequence"/>
</dbReference>
<dbReference type="RefSeq" id="WP_209996107.1">
    <property type="nucleotide sequence ID" value="NZ_BAAAJY010000015.1"/>
</dbReference>
<keyword evidence="2" id="KW-0812">Transmembrane</keyword>
<evidence type="ECO:0008006" key="5">
    <source>
        <dbReference type="Google" id="ProtNLM"/>
    </source>
</evidence>
<sequence>MNQHVLSDGEVAFRLPVNLGRSALRVTRAVVPPAVVLGALSLMGVADAPLLNAAGLVTALLALMLWATRAIMRKGKPRQRQERPDRKHRGQAVAVAGNTGSRSLVQDLALLAALHSRGQLTDEEFASIKAKLLEG</sequence>
<feature type="transmembrane region" description="Helical" evidence="2">
    <location>
        <begin position="52"/>
        <end position="72"/>
    </location>
</feature>
<keyword evidence="2" id="KW-0472">Membrane</keyword>
<proteinExistence type="predicted"/>
<gene>
    <name evidence="3" type="ORF">JOF47_000811</name>
</gene>
<feature type="region of interest" description="Disordered" evidence="1">
    <location>
        <begin position="74"/>
        <end position="98"/>
    </location>
</feature>
<dbReference type="EMBL" id="JAGIOF010000001">
    <property type="protein sequence ID" value="MBP2385300.1"/>
    <property type="molecule type" value="Genomic_DNA"/>
</dbReference>
<accession>A0ABS4XA02</accession>
<evidence type="ECO:0000313" key="3">
    <source>
        <dbReference type="EMBL" id="MBP2385300.1"/>
    </source>
</evidence>
<reference evidence="3 4" key="1">
    <citation type="submission" date="2021-03" db="EMBL/GenBank/DDBJ databases">
        <title>Sequencing the genomes of 1000 actinobacteria strains.</title>
        <authorList>
            <person name="Klenk H.-P."/>
        </authorList>
    </citation>
    <scope>NUCLEOTIDE SEQUENCE [LARGE SCALE GENOMIC DNA]</scope>
    <source>
        <strain evidence="3 4">DSM 15797</strain>
    </source>
</reference>
<evidence type="ECO:0000256" key="2">
    <source>
        <dbReference type="SAM" id="Phobius"/>
    </source>
</evidence>
<evidence type="ECO:0000256" key="1">
    <source>
        <dbReference type="SAM" id="MobiDB-lite"/>
    </source>
</evidence>
<organism evidence="3 4">
    <name type="scientific">Paeniglutamicibacter kerguelensis</name>
    <dbReference type="NCBI Taxonomy" id="254788"/>
    <lineage>
        <taxon>Bacteria</taxon>
        <taxon>Bacillati</taxon>
        <taxon>Actinomycetota</taxon>
        <taxon>Actinomycetes</taxon>
        <taxon>Micrococcales</taxon>
        <taxon>Micrococcaceae</taxon>
        <taxon>Paeniglutamicibacter</taxon>
    </lineage>
</organism>